<dbReference type="PANTHER" id="PTHR11753">
    <property type="entry name" value="ADAPTOR COMPLEXES SMALL SUBUNIT FAMILY"/>
    <property type="match status" value="1"/>
</dbReference>
<evidence type="ECO:0000256" key="3">
    <source>
        <dbReference type="ARBA" id="ARBA00022448"/>
    </source>
</evidence>
<proteinExistence type="inferred from homology"/>
<dbReference type="HOGENOM" id="CLU_061221_3_0_1"/>
<keyword evidence="3" id="KW-0813">Transport</keyword>
<keyword evidence="5" id="KW-0472">Membrane</keyword>
<protein>
    <submittedName>
        <fullName evidence="7">AP-2 complex subunit sigma</fullName>
    </submittedName>
</protein>
<keyword evidence="8" id="KW-1185">Reference proteome</keyword>
<evidence type="ECO:0000256" key="4">
    <source>
        <dbReference type="ARBA" id="ARBA00022927"/>
    </source>
</evidence>
<sequence length="161" mass="18869">MNRVHCGLREQESQGFVGRLKNQLPPRLDSSPRSKHSCWKQYKHLTCEEIYSVTLNVNSLYFGSEPPGQEFEKKKLVYRRYAGLFFCMCIDMDDGELMYLESIHLLVEVLDQYFNNVCELDLVFSFYKVYAVIDEMFMSGEIEETSKAVVLDRVDQVMAYN</sequence>
<keyword evidence="4" id="KW-0653">Protein transport</keyword>
<feature type="domain" description="AP complex mu/sigma subunit" evidence="6">
    <location>
        <begin position="69"/>
        <end position="157"/>
    </location>
</feature>
<evidence type="ECO:0000256" key="1">
    <source>
        <dbReference type="ARBA" id="ARBA00004308"/>
    </source>
</evidence>
<reference evidence="7 8" key="1">
    <citation type="journal article" date="2011" name="J. Biotechnol.">
        <title>High-quality genome sequence of Pichia pastoris CBS7435.</title>
        <authorList>
            <person name="Kuberl A."/>
            <person name="Schneider J."/>
            <person name="Thallinger G.G."/>
            <person name="Anderl I."/>
            <person name="Wibberg D."/>
            <person name="Hajek T."/>
            <person name="Jaenicke S."/>
            <person name="Brinkrolf K."/>
            <person name="Goesmann A."/>
            <person name="Szczepanowski R."/>
            <person name="Puhler A."/>
            <person name="Schwab H."/>
            <person name="Glieder A."/>
            <person name="Pichler H."/>
        </authorList>
    </citation>
    <scope>NUCLEOTIDE SEQUENCE [LARGE SCALE GENOMIC DNA]</scope>
    <source>
        <strain evidence="8">ATCC 76273 / CBS 7435 / CECT 11047 / NRRL Y-11430 / Wegner 21-1</strain>
    </source>
</reference>
<dbReference type="SUPFAM" id="SSF64356">
    <property type="entry name" value="SNARE-like"/>
    <property type="match status" value="1"/>
</dbReference>
<dbReference type="InterPro" id="IPR011012">
    <property type="entry name" value="Longin-like_dom_sf"/>
</dbReference>
<comment type="subcellular location">
    <subcellularLocation>
        <location evidence="1">Endomembrane system</location>
    </subcellularLocation>
</comment>
<evidence type="ECO:0000256" key="2">
    <source>
        <dbReference type="ARBA" id="ARBA00006972"/>
    </source>
</evidence>
<dbReference type="Proteomes" id="UP000006853">
    <property type="component" value="Chromosome 3"/>
</dbReference>
<dbReference type="InterPro" id="IPR016635">
    <property type="entry name" value="AP_complex_ssu"/>
</dbReference>
<evidence type="ECO:0000256" key="5">
    <source>
        <dbReference type="ARBA" id="ARBA00023136"/>
    </source>
</evidence>
<dbReference type="EMBL" id="FR839630">
    <property type="protein sequence ID" value="CCA39093.1"/>
    <property type="molecule type" value="Genomic_DNA"/>
</dbReference>
<dbReference type="InterPro" id="IPR022775">
    <property type="entry name" value="AP_mu_sigma_su"/>
</dbReference>
<accession>F2QUL5</accession>
<name>F2QUL5_KOMPC</name>
<evidence type="ECO:0000313" key="7">
    <source>
        <dbReference type="EMBL" id="CCA39093.1"/>
    </source>
</evidence>
<dbReference type="GO" id="GO:0012505">
    <property type="term" value="C:endomembrane system"/>
    <property type="evidence" value="ECO:0007669"/>
    <property type="project" value="UniProtKB-SubCell"/>
</dbReference>
<dbReference type="Gene3D" id="3.30.450.60">
    <property type="match status" value="1"/>
</dbReference>
<reference key="2">
    <citation type="submission" date="2011-04" db="EMBL/GenBank/DDBJ databases">
        <title>High-quality genome sequence of Pichia pastoris CBS 7435.</title>
        <authorList>
            <person name="Kueberl A."/>
            <person name="Schneider J."/>
            <person name="Thallinger G.G."/>
            <person name="Anderl I."/>
            <person name="Wibberg D."/>
            <person name="Hajek T."/>
            <person name="Jaenicke S."/>
            <person name="Brinkrolf K."/>
            <person name="Goesmann A."/>
            <person name="Szczepanowski R."/>
            <person name="Puehler A."/>
            <person name="Schwab H."/>
            <person name="Glieder A."/>
            <person name="Pichler H."/>
        </authorList>
    </citation>
    <scope>NUCLEOTIDE SEQUENCE</scope>
    <source>
        <strain>CBS 7435</strain>
    </source>
</reference>
<organism evidence="7 8">
    <name type="scientific">Komagataella phaffii (strain ATCC 76273 / CBS 7435 / CECT 11047 / NRRL Y-11430 / Wegner 21-1)</name>
    <name type="common">Yeast</name>
    <name type="synonym">Pichia pastoris</name>
    <dbReference type="NCBI Taxonomy" id="981350"/>
    <lineage>
        <taxon>Eukaryota</taxon>
        <taxon>Fungi</taxon>
        <taxon>Dikarya</taxon>
        <taxon>Ascomycota</taxon>
        <taxon>Saccharomycotina</taxon>
        <taxon>Pichiomycetes</taxon>
        <taxon>Pichiales</taxon>
        <taxon>Pichiaceae</taxon>
        <taxon>Komagataella</taxon>
    </lineage>
</organism>
<dbReference type="GO" id="GO:0015031">
    <property type="term" value="P:protein transport"/>
    <property type="evidence" value="ECO:0007669"/>
    <property type="project" value="UniProtKB-KW"/>
</dbReference>
<comment type="similarity">
    <text evidence="2">Belongs to the adaptor complexes small subunit family.</text>
</comment>
<evidence type="ECO:0000259" key="6">
    <source>
        <dbReference type="Pfam" id="PF01217"/>
    </source>
</evidence>
<gene>
    <name evidence="7" type="primary">APS2</name>
    <name evidence="7" type="ordered locus">PP7435_Chr3-0121</name>
</gene>
<reference evidence="7 8" key="3">
    <citation type="journal article" date="2016" name="FEMS Yeast Res.">
        <title>Curation of the genome annotation of Pichia pastoris (Komagataella phaffii) CBS7435 from gene level to protein function.</title>
        <authorList>
            <person name="Valli M."/>
            <person name="Tatto N.E."/>
            <person name="Peymann A."/>
            <person name="Gruber C."/>
            <person name="Landes N."/>
            <person name="Ekker H."/>
            <person name="Thallinger G.G."/>
            <person name="Mattanovich D."/>
            <person name="Gasser B."/>
            <person name="Graf A.B."/>
        </authorList>
    </citation>
    <scope>GENOME REANNOTATION</scope>
    <source>
        <strain evidence="7 8">ATCC 76273 / CBS 7435 / CECT 11047 / NRRL Y-11430 / Wegner 21-1</strain>
    </source>
</reference>
<dbReference type="AlphaFoldDB" id="F2QUL5"/>
<dbReference type="Pfam" id="PF01217">
    <property type="entry name" value="Clat_adaptor_s"/>
    <property type="match status" value="1"/>
</dbReference>
<evidence type="ECO:0000313" key="8">
    <source>
        <dbReference type="Proteomes" id="UP000006853"/>
    </source>
</evidence>